<dbReference type="Proteomes" id="UP000683442">
    <property type="component" value="Chromosome"/>
</dbReference>
<dbReference type="Pfam" id="PF09982">
    <property type="entry name" value="LpxR"/>
    <property type="match status" value="1"/>
</dbReference>
<evidence type="ECO:0000313" key="1">
    <source>
        <dbReference type="EMBL" id="QWV15048.1"/>
    </source>
</evidence>
<dbReference type="Gene3D" id="2.40.128.140">
    <property type="entry name" value="Outer membrane protein"/>
    <property type="match status" value="1"/>
</dbReference>
<keyword evidence="2" id="KW-1185">Reference proteome</keyword>
<organism evidence="1 2">
    <name type="scientific">Marinobacter adhaerens</name>
    <dbReference type="NCBI Taxonomy" id="1033846"/>
    <lineage>
        <taxon>Bacteria</taxon>
        <taxon>Pseudomonadati</taxon>
        <taxon>Pseudomonadota</taxon>
        <taxon>Gammaproteobacteria</taxon>
        <taxon>Pseudomonadales</taxon>
        <taxon>Marinobacteraceae</taxon>
        <taxon>Marinobacter</taxon>
    </lineage>
</organism>
<name>A0ABX8IQ98_9GAMM</name>
<protein>
    <submittedName>
        <fullName evidence="1">Lipid A deacylase LpxR family protein</fullName>
    </submittedName>
</protein>
<evidence type="ECO:0000313" key="2">
    <source>
        <dbReference type="Proteomes" id="UP000683442"/>
    </source>
</evidence>
<sequence>MFLPLSTTADIFNIAWDNDLFTGSDRGYTNGVGLSYLTSSAETSDTGSARLAVAARDHLSFLPGIGSNSRDHALSFSLRQLMVTPEDLSRTEPQFNDIPYAGYLSVGATLWSWDADRITGFGAQIGVVGPESGAKASQKLVHKITGSEPPKGWDNQLGTDVVGGLTAEHGRKLWQFGQPDDLEQQFSAVGSGILSSFQTSASAGAVWRIGRNLSDNFIPDYAGSSSTIALPGSFSDSRTAWSVFVGLGVEYIAYSYLENNSGPYRFSESPLLGQIGLGATRQWDNLQMALVFRAKTGEKQRNQKNFSFGTLSFSWAL</sequence>
<dbReference type="EMBL" id="CP076686">
    <property type="protein sequence ID" value="QWV15048.1"/>
    <property type="molecule type" value="Genomic_DNA"/>
</dbReference>
<reference evidence="1 2" key="1">
    <citation type="submission" date="2021-06" db="EMBL/GenBank/DDBJ databases">
        <title>Microbial metabolic specificity influences pelagic lipid remineralization.</title>
        <authorList>
            <person name="Behrendt L."/>
            <person name="Hunter J.E."/>
            <person name="Alcolombri U."/>
            <person name="Smriga S."/>
            <person name="Mincer T."/>
            <person name="Lowenstein D.P."/>
            <person name="Peaudecerf F.J."/>
            <person name="Fernandez V.I."/>
            <person name="Fredricks H."/>
            <person name="Almblad H."/>
            <person name="Harrison J.J."/>
            <person name="Stocker R."/>
            <person name="Van Mooy B.A.S."/>
        </authorList>
    </citation>
    <scope>NUCLEOTIDE SEQUENCE [LARGE SCALE GENOMIC DNA]</scope>
    <source>
        <strain evidence="1 2">HP15-B</strain>
    </source>
</reference>
<dbReference type="InterPro" id="IPR018707">
    <property type="entry name" value="LpxR"/>
</dbReference>
<dbReference type="InterPro" id="IPR037107">
    <property type="entry name" value="Put_OMP_sf"/>
</dbReference>
<accession>A0ABX8IQ98</accession>
<proteinExistence type="predicted"/>
<gene>
    <name evidence="1" type="ORF">KQ249_09735</name>
</gene>